<keyword evidence="3" id="KW-1185">Reference proteome</keyword>
<feature type="transmembrane region" description="Helical" evidence="1">
    <location>
        <begin position="31"/>
        <end position="53"/>
    </location>
</feature>
<dbReference type="EMBL" id="JACHIF010000017">
    <property type="protein sequence ID" value="MBB5040605.1"/>
    <property type="molecule type" value="Genomic_DNA"/>
</dbReference>
<evidence type="ECO:0000256" key="1">
    <source>
        <dbReference type="SAM" id="Phobius"/>
    </source>
</evidence>
<dbReference type="AlphaFoldDB" id="A0A7W7YR65"/>
<dbReference type="Proteomes" id="UP000534294">
    <property type="component" value="Unassembled WGS sequence"/>
</dbReference>
<evidence type="ECO:0000313" key="3">
    <source>
        <dbReference type="Proteomes" id="UP000534294"/>
    </source>
</evidence>
<feature type="transmembrane region" description="Helical" evidence="1">
    <location>
        <begin position="113"/>
        <end position="133"/>
    </location>
</feature>
<sequence length="136" mass="14831">MNFDFLKVWWADFAAWVNSLFGSLVSTVTRFFAAMTAAIGLAWSLFLVVLEIVDVGAAFQSIADVMNSAAGLVRGLPVAGVMAQLNRIFPINEFLALMGFLLALHLIVIGIRILIFLFNLLLGLISAILQLLAKVF</sequence>
<proteinExistence type="predicted"/>
<evidence type="ECO:0000313" key="2">
    <source>
        <dbReference type="EMBL" id="MBB5040605.1"/>
    </source>
</evidence>
<keyword evidence="1" id="KW-1133">Transmembrane helix</keyword>
<feature type="transmembrane region" description="Helical" evidence="1">
    <location>
        <begin position="89"/>
        <end position="108"/>
    </location>
</feature>
<dbReference type="RefSeq" id="WP_184213337.1">
    <property type="nucleotide sequence ID" value="NZ_JACHIF010000017.1"/>
</dbReference>
<protein>
    <submittedName>
        <fullName evidence="2">Uncharacterized protein</fullName>
    </submittedName>
</protein>
<keyword evidence="1" id="KW-0812">Transmembrane</keyword>
<comment type="caution">
    <text evidence="2">The sequence shown here is derived from an EMBL/GenBank/DDBJ whole genome shotgun (WGS) entry which is preliminary data.</text>
</comment>
<organism evidence="2 3">
    <name type="scientific">Prosthecobacter dejongeii</name>
    <dbReference type="NCBI Taxonomy" id="48465"/>
    <lineage>
        <taxon>Bacteria</taxon>
        <taxon>Pseudomonadati</taxon>
        <taxon>Verrucomicrobiota</taxon>
        <taxon>Verrucomicrobiia</taxon>
        <taxon>Verrucomicrobiales</taxon>
        <taxon>Verrucomicrobiaceae</taxon>
        <taxon>Prosthecobacter</taxon>
    </lineage>
</organism>
<accession>A0A7W7YR65</accession>
<name>A0A7W7YR65_9BACT</name>
<keyword evidence="1" id="KW-0472">Membrane</keyword>
<reference evidence="2 3" key="1">
    <citation type="submission" date="2020-08" db="EMBL/GenBank/DDBJ databases">
        <title>Genomic Encyclopedia of Type Strains, Phase IV (KMG-IV): sequencing the most valuable type-strain genomes for metagenomic binning, comparative biology and taxonomic classification.</title>
        <authorList>
            <person name="Goeker M."/>
        </authorList>
    </citation>
    <scope>NUCLEOTIDE SEQUENCE [LARGE SCALE GENOMIC DNA]</scope>
    <source>
        <strain evidence="2 3">DSM 12251</strain>
    </source>
</reference>
<gene>
    <name evidence="2" type="ORF">HNQ64_004893</name>
</gene>